<dbReference type="Gene3D" id="1.10.3720.10">
    <property type="entry name" value="MetI-like"/>
    <property type="match status" value="1"/>
</dbReference>
<keyword evidence="7 13" id="KW-0812">Transmembrane</keyword>
<dbReference type="RefSeq" id="WP_129522531.1">
    <property type="nucleotide sequence ID" value="NZ_SDPN01000068.1"/>
</dbReference>
<feature type="transmembrane region" description="Helical" evidence="13">
    <location>
        <begin position="91"/>
        <end position="116"/>
    </location>
</feature>
<feature type="domain" description="ABC transmembrane type-1" evidence="16">
    <location>
        <begin position="93"/>
        <end position="281"/>
    </location>
</feature>
<dbReference type="OrthoDB" id="3677453at2"/>
<feature type="transmembrane region" description="Helical" evidence="13">
    <location>
        <begin position="263"/>
        <end position="284"/>
    </location>
</feature>
<keyword evidence="8" id="KW-0547">Nucleotide-binding</keyword>
<evidence type="ECO:0000313" key="18">
    <source>
        <dbReference type="Proteomes" id="UP000293865"/>
    </source>
</evidence>
<keyword evidence="6" id="KW-0997">Cell inner membrane</keyword>
<evidence type="ECO:0000256" key="2">
    <source>
        <dbReference type="ARBA" id="ARBA00004202"/>
    </source>
</evidence>
<organism evidence="17 18">
    <name type="scientific">Agromyces albus</name>
    <dbReference type="NCBI Taxonomy" id="205332"/>
    <lineage>
        <taxon>Bacteria</taxon>
        <taxon>Bacillati</taxon>
        <taxon>Actinomycetota</taxon>
        <taxon>Actinomycetes</taxon>
        <taxon>Micrococcales</taxon>
        <taxon>Microbacteriaceae</taxon>
        <taxon>Agromyces</taxon>
    </lineage>
</organism>
<dbReference type="CDD" id="cd06261">
    <property type="entry name" value="TM_PBP2"/>
    <property type="match status" value="1"/>
</dbReference>
<keyword evidence="5" id="KW-1003">Cell membrane</keyword>
<dbReference type="AlphaFoldDB" id="A0A4Q2KNU9"/>
<evidence type="ECO:0000256" key="14">
    <source>
        <dbReference type="SAM" id="MobiDB-lite"/>
    </source>
</evidence>
<feature type="domain" description="ABC transporter" evidence="15">
    <location>
        <begin position="343"/>
        <end position="592"/>
    </location>
</feature>
<dbReference type="SMART" id="SM00382">
    <property type="entry name" value="AAA"/>
    <property type="match status" value="1"/>
</dbReference>
<dbReference type="PROSITE" id="PS50893">
    <property type="entry name" value="ABC_TRANSPORTER_2"/>
    <property type="match status" value="1"/>
</dbReference>
<dbReference type="InterPro" id="IPR035906">
    <property type="entry name" value="MetI-like_sf"/>
</dbReference>
<dbReference type="InterPro" id="IPR027417">
    <property type="entry name" value="P-loop_NTPase"/>
</dbReference>
<evidence type="ECO:0000256" key="11">
    <source>
        <dbReference type="ARBA" id="ARBA00022989"/>
    </source>
</evidence>
<dbReference type="Pfam" id="PF00005">
    <property type="entry name" value="ABC_tran"/>
    <property type="match status" value="1"/>
</dbReference>
<dbReference type="InterPro" id="IPR003439">
    <property type="entry name" value="ABC_transporter-like_ATP-bd"/>
</dbReference>
<keyword evidence="9 17" id="KW-0067">ATP-binding</keyword>
<dbReference type="InterPro" id="IPR050388">
    <property type="entry name" value="ABC_Ni/Peptide_Import"/>
</dbReference>
<dbReference type="PANTHER" id="PTHR43297">
    <property type="entry name" value="OLIGOPEPTIDE TRANSPORT ATP-BINDING PROTEIN APPD"/>
    <property type="match status" value="1"/>
</dbReference>
<proteinExistence type="inferred from homology"/>
<dbReference type="PROSITE" id="PS00211">
    <property type="entry name" value="ABC_TRANSPORTER_1"/>
    <property type="match status" value="1"/>
</dbReference>
<comment type="similarity">
    <text evidence="13">Belongs to the binding-protein-dependent transport system permease family.</text>
</comment>
<protein>
    <submittedName>
        <fullName evidence="17">Dipeptide/oligopeptide/nickel ABC transporter permease/ATP-binding protein</fullName>
    </submittedName>
</protein>
<evidence type="ECO:0000256" key="7">
    <source>
        <dbReference type="ARBA" id="ARBA00022692"/>
    </source>
</evidence>
<reference evidence="17 18" key="1">
    <citation type="submission" date="2019-01" db="EMBL/GenBank/DDBJ databases">
        <title>Agromyces.</title>
        <authorList>
            <person name="Li J."/>
        </authorList>
    </citation>
    <scope>NUCLEOTIDE SEQUENCE [LARGE SCALE GENOMIC DNA]</scope>
    <source>
        <strain evidence="17 18">DSM 15934</strain>
    </source>
</reference>
<dbReference type="SUPFAM" id="SSF52540">
    <property type="entry name" value="P-loop containing nucleoside triphosphate hydrolases"/>
    <property type="match status" value="1"/>
</dbReference>
<name>A0A4Q2KNU9_9MICO</name>
<evidence type="ECO:0000256" key="10">
    <source>
        <dbReference type="ARBA" id="ARBA00022967"/>
    </source>
</evidence>
<accession>A0A4Q2KNU9</accession>
<comment type="caution">
    <text evidence="17">The sequence shown here is derived from an EMBL/GenBank/DDBJ whole genome shotgun (WGS) entry which is preliminary data.</text>
</comment>
<dbReference type="PANTHER" id="PTHR43297:SF14">
    <property type="entry name" value="ATPASE AAA-TYPE CORE DOMAIN-CONTAINING PROTEIN"/>
    <property type="match status" value="1"/>
</dbReference>
<evidence type="ECO:0000256" key="8">
    <source>
        <dbReference type="ARBA" id="ARBA00022741"/>
    </source>
</evidence>
<dbReference type="PROSITE" id="PS50928">
    <property type="entry name" value="ABC_TM1"/>
    <property type="match status" value="1"/>
</dbReference>
<dbReference type="InterPro" id="IPR003593">
    <property type="entry name" value="AAA+_ATPase"/>
</dbReference>
<feature type="transmembrane region" description="Helical" evidence="13">
    <location>
        <begin position="26"/>
        <end position="48"/>
    </location>
</feature>
<dbReference type="GO" id="GO:0005524">
    <property type="term" value="F:ATP binding"/>
    <property type="evidence" value="ECO:0007669"/>
    <property type="project" value="UniProtKB-KW"/>
</dbReference>
<evidence type="ECO:0000256" key="9">
    <source>
        <dbReference type="ARBA" id="ARBA00022840"/>
    </source>
</evidence>
<evidence type="ECO:0000256" key="3">
    <source>
        <dbReference type="ARBA" id="ARBA00005417"/>
    </source>
</evidence>
<evidence type="ECO:0000259" key="16">
    <source>
        <dbReference type="PROSITE" id="PS50928"/>
    </source>
</evidence>
<dbReference type="InterPro" id="IPR000515">
    <property type="entry name" value="MetI-like"/>
</dbReference>
<feature type="transmembrane region" description="Helical" evidence="13">
    <location>
        <begin position="214"/>
        <end position="237"/>
    </location>
</feature>
<sequence>MTTVDPQLVAQPALPARRRSGAFRRLLRRPLGVSALAALLAIVALGLLEPVLSIHDPNFADLAFANAAPGTPDWPLGGDRFGRDIWARSLAAINVSVISGLIGAGTGLVLGTVFGLISGYIGRRVDGVLSWTFNLLMTFPALVLVIVLYPVTGGTYQSMMFIFGVFLAPGIFRLVRNLVVGVRSELYVDAARVSGLSDPRILSRHVLYIIRGPIIISAAFLASAAVGVQAGLAFLGLGSNQVPSFGSMTSDAFINIYSQPVQLVWPSLFLSLLIGSLVLLGNAYRDVLAAPQGASSSSSRRRRPGEKAAAVDARMDRDDTSTPTLSAPTLSTTSPATPAGGLLRVRELRVEYPQPDDTLRAVVDGVSFDVAQGEIVGLVGESGSGKTQTAFSILGLLPPQARISANELSIAGENVIDSHRTALRKLRGSVIAYIPQEPMANLDPSFTVGSQLVEGLTSRMSRKEATATILELLARVGIPDPMRTFKSYPHEISGGMAQRALIAGAVAGRPKLLIADEPTTALDVTVQAEILDLLRDLQSEYGMGVLLVTHNFGVVADLCDRVLVMRNGVVVESGAVREIFRNPQHEYTQKLISSILDEDTVRTDLPVTAKDEG</sequence>
<dbReference type="Gene3D" id="3.40.50.300">
    <property type="entry name" value="P-loop containing nucleotide triphosphate hydrolases"/>
    <property type="match status" value="1"/>
</dbReference>
<dbReference type="GO" id="GO:0055085">
    <property type="term" value="P:transmembrane transport"/>
    <property type="evidence" value="ECO:0007669"/>
    <property type="project" value="InterPro"/>
</dbReference>
<comment type="similarity">
    <text evidence="3">Belongs to the ABC transporter superfamily.</text>
</comment>
<evidence type="ECO:0000313" key="17">
    <source>
        <dbReference type="EMBL" id="RXZ67044.1"/>
    </source>
</evidence>
<keyword evidence="12 13" id="KW-0472">Membrane</keyword>
<evidence type="ECO:0000259" key="15">
    <source>
        <dbReference type="PROSITE" id="PS50893"/>
    </source>
</evidence>
<feature type="transmembrane region" description="Helical" evidence="13">
    <location>
        <begin position="128"/>
        <end position="149"/>
    </location>
</feature>
<keyword evidence="11 13" id="KW-1133">Transmembrane helix</keyword>
<dbReference type="GO" id="GO:0016887">
    <property type="term" value="F:ATP hydrolysis activity"/>
    <property type="evidence" value="ECO:0007669"/>
    <property type="project" value="InterPro"/>
</dbReference>
<dbReference type="CDD" id="cd03257">
    <property type="entry name" value="ABC_NikE_OppD_transporters"/>
    <property type="match status" value="1"/>
</dbReference>
<gene>
    <name evidence="17" type="ORF">ESP51_19485</name>
</gene>
<keyword evidence="10" id="KW-1278">Translocase</keyword>
<evidence type="ECO:0000256" key="12">
    <source>
        <dbReference type="ARBA" id="ARBA00023136"/>
    </source>
</evidence>
<keyword evidence="18" id="KW-1185">Reference proteome</keyword>
<evidence type="ECO:0000256" key="4">
    <source>
        <dbReference type="ARBA" id="ARBA00022448"/>
    </source>
</evidence>
<evidence type="ECO:0000256" key="5">
    <source>
        <dbReference type="ARBA" id="ARBA00022475"/>
    </source>
</evidence>
<evidence type="ECO:0000256" key="6">
    <source>
        <dbReference type="ARBA" id="ARBA00022519"/>
    </source>
</evidence>
<keyword evidence="4 13" id="KW-0813">Transport</keyword>
<evidence type="ECO:0000256" key="13">
    <source>
        <dbReference type="RuleBase" id="RU363032"/>
    </source>
</evidence>
<dbReference type="EMBL" id="SDPN01000068">
    <property type="protein sequence ID" value="RXZ67044.1"/>
    <property type="molecule type" value="Genomic_DNA"/>
</dbReference>
<dbReference type="FunFam" id="3.40.50.300:FF:000016">
    <property type="entry name" value="Oligopeptide ABC transporter ATP-binding component"/>
    <property type="match status" value="1"/>
</dbReference>
<comment type="subcellular location">
    <subcellularLocation>
        <location evidence="13">Cell membrane</location>
        <topology evidence="13">Multi-pass membrane protein</topology>
    </subcellularLocation>
    <subcellularLocation>
        <location evidence="2">Cell membrane</location>
        <topology evidence="2">Peripheral membrane protein</topology>
    </subcellularLocation>
    <subcellularLocation>
        <location evidence="1">Membrane</location>
        <topology evidence="1">Multi-pass membrane protein</topology>
    </subcellularLocation>
</comment>
<dbReference type="SUPFAM" id="SSF161098">
    <property type="entry name" value="MetI-like"/>
    <property type="match status" value="1"/>
</dbReference>
<feature type="region of interest" description="Disordered" evidence="14">
    <location>
        <begin position="293"/>
        <end position="338"/>
    </location>
</feature>
<dbReference type="Pfam" id="PF00528">
    <property type="entry name" value="BPD_transp_1"/>
    <property type="match status" value="1"/>
</dbReference>
<evidence type="ECO:0000256" key="1">
    <source>
        <dbReference type="ARBA" id="ARBA00004141"/>
    </source>
</evidence>
<dbReference type="InterPro" id="IPR017871">
    <property type="entry name" value="ABC_transporter-like_CS"/>
</dbReference>
<dbReference type="Proteomes" id="UP000293865">
    <property type="component" value="Unassembled WGS sequence"/>
</dbReference>
<feature type="compositionally biased region" description="Low complexity" evidence="14">
    <location>
        <begin position="321"/>
        <end position="338"/>
    </location>
</feature>
<dbReference type="GO" id="GO:0005886">
    <property type="term" value="C:plasma membrane"/>
    <property type="evidence" value="ECO:0007669"/>
    <property type="project" value="UniProtKB-SubCell"/>
</dbReference>
<feature type="transmembrane region" description="Helical" evidence="13">
    <location>
        <begin position="155"/>
        <end position="175"/>
    </location>
</feature>